<evidence type="ECO:0000313" key="1">
    <source>
        <dbReference type="EMBL" id="VDO80767.1"/>
    </source>
</evidence>
<reference evidence="3" key="1">
    <citation type="submission" date="2016-06" db="UniProtKB">
        <authorList>
            <consortium name="WormBaseParasite"/>
        </authorList>
    </citation>
    <scope>IDENTIFICATION</scope>
</reference>
<dbReference type="EMBL" id="UZAJ01017945">
    <property type="protein sequence ID" value="VDO80767.1"/>
    <property type="molecule type" value="Genomic_DNA"/>
</dbReference>
<evidence type="ECO:0000313" key="2">
    <source>
        <dbReference type="Proteomes" id="UP000267606"/>
    </source>
</evidence>
<keyword evidence="2" id="KW-1185">Reference proteome</keyword>
<dbReference type="Proteomes" id="UP000267606">
    <property type="component" value="Unassembled WGS sequence"/>
</dbReference>
<proteinExistence type="predicted"/>
<dbReference type="STRING" id="387005.A0A183HWV5"/>
<accession>A0A183HWV5</accession>
<name>A0A183HWV5_9BILA</name>
<organism evidence="3">
    <name type="scientific">Onchocerca flexuosa</name>
    <dbReference type="NCBI Taxonomy" id="387005"/>
    <lineage>
        <taxon>Eukaryota</taxon>
        <taxon>Metazoa</taxon>
        <taxon>Ecdysozoa</taxon>
        <taxon>Nematoda</taxon>
        <taxon>Chromadorea</taxon>
        <taxon>Rhabditida</taxon>
        <taxon>Spirurina</taxon>
        <taxon>Spiruromorpha</taxon>
        <taxon>Filarioidea</taxon>
        <taxon>Onchocercidae</taxon>
        <taxon>Onchocerca</taxon>
    </lineage>
</organism>
<sequence>MILVTMEDGRVARERRSSKGDFVYIDEDDESGTGSGDDKNEVQEYEITFKSNLNGSQNTYSEAANHISLSNKQLKKRLYRQNLGYVLDLKPDLQMANVANGIYLGIHNIQNIYRLLIQSLIKIDII</sequence>
<gene>
    <name evidence="1" type="ORF">OFLC_LOCUS11966</name>
</gene>
<dbReference type="AlphaFoldDB" id="A0A183HWV5"/>
<dbReference type="WBParaSite" id="OFLC_0001196701-mRNA-1">
    <property type="protein sequence ID" value="OFLC_0001196701-mRNA-1"/>
    <property type="gene ID" value="OFLC_0001196701"/>
</dbReference>
<reference evidence="1 2" key="2">
    <citation type="submission" date="2018-11" db="EMBL/GenBank/DDBJ databases">
        <authorList>
            <consortium name="Pathogen Informatics"/>
        </authorList>
    </citation>
    <scope>NUCLEOTIDE SEQUENCE [LARGE SCALE GENOMIC DNA]</scope>
</reference>
<protein>
    <submittedName>
        <fullName evidence="3">TAXi_C domain-containing protein</fullName>
    </submittedName>
</protein>
<evidence type="ECO:0000313" key="3">
    <source>
        <dbReference type="WBParaSite" id="OFLC_0001196701-mRNA-1"/>
    </source>
</evidence>